<evidence type="ECO:0000259" key="1">
    <source>
        <dbReference type="Pfam" id="PF07859"/>
    </source>
</evidence>
<reference evidence="2 3" key="1">
    <citation type="journal article" date="2020" name="Nat. Food">
        <title>A phased Vanilla planifolia genome enables genetic improvement of flavour and production.</title>
        <authorList>
            <person name="Hasing T."/>
            <person name="Tang H."/>
            <person name="Brym M."/>
            <person name="Khazi F."/>
            <person name="Huang T."/>
            <person name="Chambers A.H."/>
        </authorList>
    </citation>
    <scope>NUCLEOTIDE SEQUENCE [LARGE SCALE GENOMIC DNA]</scope>
    <source>
        <tissue evidence="2">Leaf</tissue>
    </source>
</reference>
<dbReference type="Pfam" id="PF07859">
    <property type="entry name" value="Abhydrolase_3"/>
    <property type="match status" value="1"/>
</dbReference>
<sequence>MTDACPSPSLKPSKPKIPFKLRLYMSLISAVTDACRRSNGTINRRLLSFLDVCVAANPSPVDSVRTVDLTVDPNRNLWIRLFLPTSPPPQDRGLPLVVFFHGGGFAFLSPSSRTYDLVCRRIARSIPVVVASVHYRHSPEHRFPAQYDDGTDVLRFIDSGAIDGTANIDPSACFLVGDSAGANIIHHVGRRWAADCEGWKKLKISGMVLIQPFFGGVERTESEIRLEGAPLVSMERTDWLWRAFLPEGEDRDHEAVNVFGPRDRGEIEKDFPSVMVVVGGHDPLQDWQRRYYEGLRARGREVTLVEFPDAVHAFFVFPEFADGESLIEEMRKFINSHRPNTGAGPGGVGQLSQ</sequence>
<proteinExistence type="predicted"/>
<dbReference type="PANTHER" id="PTHR23024:SF24">
    <property type="entry name" value="ALPHA_BETA HYDROLASE FOLD-3 DOMAIN-CONTAINING PROTEIN"/>
    <property type="match status" value="1"/>
</dbReference>
<dbReference type="Gene3D" id="3.40.50.1820">
    <property type="entry name" value="alpha/beta hydrolase"/>
    <property type="match status" value="1"/>
</dbReference>
<gene>
    <name evidence="2" type="ORF">HPP92_024401</name>
</gene>
<accession>A0A835U9W1</accession>
<dbReference type="GO" id="GO:0016787">
    <property type="term" value="F:hydrolase activity"/>
    <property type="evidence" value="ECO:0007669"/>
    <property type="project" value="InterPro"/>
</dbReference>
<dbReference type="InterPro" id="IPR029058">
    <property type="entry name" value="AB_hydrolase_fold"/>
</dbReference>
<evidence type="ECO:0000313" key="2">
    <source>
        <dbReference type="EMBL" id="KAG0455109.1"/>
    </source>
</evidence>
<dbReference type="InterPro" id="IPR013094">
    <property type="entry name" value="AB_hydrolase_3"/>
</dbReference>
<organism evidence="2 3">
    <name type="scientific">Vanilla planifolia</name>
    <name type="common">Vanilla</name>
    <dbReference type="NCBI Taxonomy" id="51239"/>
    <lineage>
        <taxon>Eukaryota</taxon>
        <taxon>Viridiplantae</taxon>
        <taxon>Streptophyta</taxon>
        <taxon>Embryophyta</taxon>
        <taxon>Tracheophyta</taxon>
        <taxon>Spermatophyta</taxon>
        <taxon>Magnoliopsida</taxon>
        <taxon>Liliopsida</taxon>
        <taxon>Asparagales</taxon>
        <taxon>Orchidaceae</taxon>
        <taxon>Vanilloideae</taxon>
        <taxon>Vanilleae</taxon>
        <taxon>Vanilla</taxon>
    </lineage>
</organism>
<dbReference type="Proteomes" id="UP000636800">
    <property type="component" value="Chromosome 13"/>
</dbReference>
<comment type="caution">
    <text evidence="2">The sequence shown here is derived from an EMBL/GenBank/DDBJ whole genome shotgun (WGS) entry which is preliminary data.</text>
</comment>
<dbReference type="OrthoDB" id="7537227at2759"/>
<protein>
    <recommendedName>
        <fullName evidence="1">Alpha/beta hydrolase fold-3 domain-containing protein</fullName>
    </recommendedName>
</protein>
<name>A0A835U9W1_VANPL</name>
<dbReference type="AlphaFoldDB" id="A0A835U9W1"/>
<keyword evidence="3" id="KW-1185">Reference proteome</keyword>
<dbReference type="InterPro" id="IPR050466">
    <property type="entry name" value="Carboxylest/Gibb_receptor"/>
</dbReference>
<dbReference type="SUPFAM" id="SSF53474">
    <property type="entry name" value="alpha/beta-Hydrolases"/>
    <property type="match status" value="1"/>
</dbReference>
<evidence type="ECO:0000313" key="3">
    <source>
        <dbReference type="Proteomes" id="UP000636800"/>
    </source>
</evidence>
<feature type="domain" description="Alpha/beta hydrolase fold-3" evidence="1">
    <location>
        <begin position="97"/>
        <end position="315"/>
    </location>
</feature>
<dbReference type="EMBL" id="JADCNL010000013">
    <property type="protein sequence ID" value="KAG0455109.1"/>
    <property type="molecule type" value="Genomic_DNA"/>
</dbReference>
<dbReference type="PANTHER" id="PTHR23024">
    <property type="entry name" value="ARYLACETAMIDE DEACETYLASE"/>
    <property type="match status" value="1"/>
</dbReference>